<evidence type="ECO:0000313" key="2">
    <source>
        <dbReference type="Proteomes" id="UP001220610"/>
    </source>
</evidence>
<proteinExistence type="predicted"/>
<evidence type="ECO:0000313" key="1">
    <source>
        <dbReference type="EMBL" id="WEK38101.1"/>
    </source>
</evidence>
<organism evidence="1 2">
    <name type="scientific">Candidatus Pseudobacter hemicellulosilyticus</name>
    <dbReference type="NCBI Taxonomy" id="3121375"/>
    <lineage>
        <taxon>Bacteria</taxon>
        <taxon>Pseudomonadati</taxon>
        <taxon>Bacteroidota</taxon>
        <taxon>Chitinophagia</taxon>
        <taxon>Chitinophagales</taxon>
        <taxon>Chitinophagaceae</taxon>
        <taxon>Pseudobacter</taxon>
    </lineage>
</organism>
<dbReference type="EMBL" id="CP119311">
    <property type="protein sequence ID" value="WEK38101.1"/>
    <property type="molecule type" value="Genomic_DNA"/>
</dbReference>
<gene>
    <name evidence="1" type="ORF">P0Y53_11390</name>
</gene>
<sequence>MCKEKKLHLGWLSMPSMLRCIGSIFDLSGNSLSIDLPKDPAQADLEAIRSDWEAIGEDFRKIISY</sequence>
<accession>A0AAJ5WVV0</accession>
<protein>
    <submittedName>
        <fullName evidence="1">Uncharacterized protein</fullName>
    </submittedName>
</protein>
<dbReference type="Proteomes" id="UP001220610">
    <property type="component" value="Chromosome"/>
</dbReference>
<name>A0AAJ5WVV0_9BACT</name>
<reference evidence="1" key="1">
    <citation type="submission" date="2023-03" db="EMBL/GenBank/DDBJ databases">
        <title>Andean soil-derived lignocellulolytic bacterial consortium as a source of novel taxa and putative plastic-active enzymes.</title>
        <authorList>
            <person name="Diaz-Garcia L."/>
            <person name="Chuvochina M."/>
            <person name="Feuerriegel G."/>
            <person name="Bunk B."/>
            <person name="Sproer C."/>
            <person name="Streit W.R."/>
            <person name="Rodriguez L.M."/>
            <person name="Overmann J."/>
            <person name="Jimenez D.J."/>
        </authorList>
    </citation>
    <scope>NUCLEOTIDE SEQUENCE</scope>
    <source>
        <strain evidence="1">MAG 7</strain>
    </source>
</reference>
<dbReference type="AlphaFoldDB" id="A0AAJ5WVV0"/>